<protein>
    <submittedName>
        <fullName evidence="2">Uncharacterized protein</fullName>
    </submittedName>
</protein>
<dbReference type="GO" id="GO:0005741">
    <property type="term" value="C:mitochondrial outer membrane"/>
    <property type="evidence" value="ECO:0007669"/>
    <property type="project" value="TreeGrafter"/>
</dbReference>
<dbReference type="Pfam" id="PF10300">
    <property type="entry name" value="Iml2-TPR_39"/>
    <property type="match status" value="2"/>
</dbReference>
<gene>
    <name evidence="2" type="ORF">HK099_003140</name>
</gene>
<dbReference type="GO" id="GO:0005634">
    <property type="term" value="C:nucleus"/>
    <property type="evidence" value="ECO:0007669"/>
    <property type="project" value="TreeGrafter"/>
</dbReference>
<dbReference type="Proteomes" id="UP001211065">
    <property type="component" value="Unassembled WGS sequence"/>
</dbReference>
<dbReference type="PANTHER" id="PTHR31859">
    <property type="entry name" value="TETRATRICOPEPTIDE REPEAT PROTEIN 39 FAMILY MEMBER"/>
    <property type="match status" value="1"/>
</dbReference>
<evidence type="ECO:0000256" key="1">
    <source>
        <dbReference type="SAM" id="MobiDB-lite"/>
    </source>
</evidence>
<organism evidence="2 3">
    <name type="scientific">Clydaea vesicula</name>
    <dbReference type="NCBI Taxonomy" id="447962"/>
    <lineage>
        <taxon>Eukaryota</taxon>
        <taxon>Fungi</taxon>
        <taxon>Fungi incertae sedis</taxon>
        <taxon>Chytridiomycota</taxon>
        <taxon>Chytridiomycota incertae sedis</taxon>
        <taxon>Chytridiomycetes</taxon>
        <taxon>Lobulomycetales</taxon>
        <taxon>Lobulomycetaceae</taxon>
        <taxon>Clydaea</taxon>
    </lineage>
</organism>
<dbReference type="GO" id="GO:0005829">
    <property type="term" value="C:cytosol"/>
    <property type="evidence" value="ECO:0007669"/>
    <property type="project" value="TreeGrafter"/>
</dbReference>
<feature type="region of interest" description="Disordered" evidence="1">
    <location>
        <begin position="29"/>
        <end position="67"/>
    </location>
</feature>
<reference evidence="2" key="1">
    <citation type="submission" date="2020-05" db="EMBL/GenBank/DDBJ databases">
        <title>Phylogenomic resolution of chytrid fungi.</title>
        <authorList>
            <person name="Stajich J.E."/>
            <person name="Amses K."/>
            <person name="Simmons R."/>
            <person name="Seto K."/>
            <person name="Myers J."/>
            <person name="Bonds A."/>
            <person name="Quandt C.A."/>
            <person name="Barry K."/>
            <person name="Liu P."/>
            <person name="Grigoriev I."/>
            <person name="Longcore J.E."/>
            <person name="James T.Y."/>
        </authorList>
    </citation>
    <scope>NUCLEOTIDE SEQUENCE</scope>
    <source>
        <strain evidence="2">JEL0476</strain>
    </source>
</reference>
<dbReference type="EMBL" id="JADGJW010000021">
    <property type="protein sequence ID" value="KAJ3227177.1"/>
    <property type="molecule type" value="Genomic_DNA"/>
</dbReference>
<accession>A0AAD5UA88</accession>
<comment type="caution">
    <text evidence="2">The sequence shown here is derived from an EMBL/GenBank/DDBJ whole genome shotgun (WGS) entry which is preliminary data.</text>
</comment>
<dbReference type="InterPro" id="IPR011990">
    <property type="entry name" value="TPR-like_helical_dom_sf"/>
</dbReference>
<proteinExistence type="predicted"/>
<dbReference type="InterPro" id="IPR019412">
    <property type="entry name" value="IML2/TPR_39"/>
</dbReference>
<keyword evidence="3" id="KW-1185">Reference proteome</keyword>
<dbReference type="PANTHER" id="PTHR31859:SF1">
    <property type="entry name" value="TETRATRICOPEPTIDE REPEAT PROTEIN 39C"/>
    <property type="match status" value="1"/>
</dbReference>
<name>A0AAD5UA88_9FUNG</name>
<evidence type="ECO:0000313" key="2">
    <source>
        <dbReference type="EMBL" id="KAJ3227177.1"/>
    </source>
</evidence>
<dbReference type="AlphaFoldDB" id="A0AAD5UA88"/>
<evidence type="ECO:0000313" key="3">
    <source>
        <dbReference type="Proteomes" id="UP001211065"/>
    </source>
</evidence>
<dbReference type="SUPFAM" id="SSF48452">
    <property type="entry name" value="TPR-like"/>
    <property type="match status" value="1"/>
</dbReference>
<sequence length="759" mass="85686">MRVNELALNVFPNNNISNQKGDIQNIPVEEEDDEFEDAKVELEPVATNKGADPISSQQSTSEDENDNCKFKLTKKELKQVISDSTEKQLLIDIIQVEVALDLFLDSKFNEAENILKKSYGKSLYFTLGYGVIRMLKAVMTFDPEDIRIALEALKLAQELGNILRKAEGIDAPPNHTPSSSQKKWTLSGLLGLQGNKEGQYLLNLTQVQRHSELVAAEAQVLRATLSMITQTNLVAFVKEGLAIRSSYNTIKVCLKFLERTYEEDGGLEAFEKYGLDEHFISGVTGIAGMFNLTLSLLPAKALKLFELIGFSGDREFALSRLEISARWPLDSNKSRLVPNDFKPCFPMPAKKSECGGLRKPMSDLILLAYHLVLSSMICLPDCNLPLAELQLEEILSKRSNSFIFLALKARMLQTKGLPAESEAQYLRVMNIQKDWTQLIHMCLWDIGNLRAIQGKWKEASDAYSTLFKESKWSVAIYRYLEAICLYSIGNSENNEKVATMLKELPKLTKKIAGKSLPMEKFVCRKARKFFKQNQRLLIPGLEIYYFLGGLEAMDTPNLLRTIALVDKEIKNLESQESASDGKLPYPTFYDDLCLTRFVKAVLERERVFPKSKTLIGIKEQVLQGKQFNSCLTGESLPEKFINLEQKPTDSQISTLKYSLKNFEAVINQSSEVELDHWMLAFSRYEVGSLYMRCGIYEKAKKEFEAALNGGKGEDDEVEVGKANDGVKSSMESNLNIKCHNALIKLNCLELMEKRLDSEK</sequence>